<evidence type="ECO:0000313" key="3">
    <source>
        <dbReference type="Proteomes" id="UP000198972"/>
    </source>
</evidence>
<sequence length="106" mass="11358">MESIYPENRPSYGVDRYGFAITSFIAGMIGFLTLLFILTNDPDNYSDGTAVIAILLIIISSILGVIFGSLAFSSKRGKGLGIAGFVISIISLVFFIFLLIVGILVS</sequence>
<reference evidence="2 3" key="1">
    <citation type="submission" date="2016-10" db="EMBL/GenBank/DDBJ databases">
        <authorList>
            <person name="de Groot N.N."/>
        </authorList>
    </citation>
    <scope>NUCLEOTIDE SEQUENCE [LARGE SCALE GENOMIC DNA]</scope>
    <source>
        <strain evidence="2 3">DSM 28129</strain>
    </source>
</reference>
<accession>A0A1G7HAT7</accession>
<keyword evidence="1" id="KW-0472">Membrane</keyword>
<evidence type="ECO:0008006" key="4">
    <source>
        <dbReference type="Google" id="ProtNLM"/>
    </source>
</evidence>
<dbReference type="Proteomes" id="UP000198972">
    <property type="component" value="Unassembled WGS sequence"/>
</dbReference>
<dbReference type="STRING" id="670482.SAMN04488542_10484"/>
<name>A0A1G7HAT7_9BACL</name>
<protein>
    <recommendedName>
        <fullName evidence="4">DUF4190 domain-containing protein</fullName>
    </recommendedName>
</protein>
<evidence type="ECO:0000256" key="1">
    <source>
        <dbReference type="SAM" id="Phobius"/>
    </source>
</evidence>
<feature type="transmembrane region" description="Helical" evidence="1">
    <location>
        <begin position="79"/>
        <end position="105"/>
    </location>
</feature>
<proteinExistence type="predicted"/>
<organism evidence="2 3">
    <name type="scientific">Fontibacillus panacisegetis</name>
    <dbReference type="NCBI Taxonomy" id="670482"/>
    <lineage>
        <taxon>Bacteria</taxon>
        <taxon>Bacillati</taxon>
        <taxon>Bacillota</taxon>
        <taxon>Bacilli</taxon>
        <taxon>Bacillales</taxon>
        <taxon>Paenibacillaceae</taxon>
        <taxon>Fontibacillus</taxon>
    </lineage>
</organism>
<keyword evidence="1" id="KW-0812">Transmembrane</keyword>
<keyword evidence="3" id="KW-1185">Reference proteome</keyword>
<keyword evidence="1" id="KW-1133">Transmembrane helix</keyword>
<gene>
    <name evidence="2" type="ORF">SAMN04488542_10484</name>
</gene>
<feature type="transmembrane region" description="Helical" evidence="1">
    <location>
        <begin position="50"/>
        <end position="72"/>
    </location>
</feature>
<evidence type="ECO:0000313" key="2">
    <source>
        <dbReference type="EMBL" id="SDE97552.1"/>
    </source>
</evidence>
<feature type="transmembrane region" description="Helical" evidence="1">
    <location>
        <begin position="17"/>
        <end position="38"/>
    </location>
</feature>
<dbReference type="EMBL" id="FNBG01000004">
    <property type="protein sequence ID" value="SDE97552.1"/>
    <property type="molecule type" value="Genomic_DNA"/>
</dbReference>
<dbReference type="AlphaFoldDB" id="A0A1G7HAT7"/>
<dbReference type="RefSeq" id="WP_091227457.1">
    <property type="nucleotide sequence ID" value="NZ_FNBG01000004.1"/>
</dbReference>